<keyword evidence="6 7" id="KW-0804">Transcription</keyword>
<comment type="similarity">
    <text evidence="7">Belongs to the MraZ family.</text>
</comment>
<evidence type="ECO:0000259" key="8">
    <source>
        <dbReference type="PROSITE" id="PS51740"/>
    </source>
</evidence>
<dbReference type="PANTHER" id="PTHR34701">
    <property type="entry name" value="TRANSCRIPTIONAL REGULATOR MRAZ"/>
    <property type="match status" value="1"/>
</dbReference>
<dbReference type="CDD" id="cd16321">
    <property type="entry name" value="MraZ_C"/>
    <property type="match status" value="1"/>
</dbReference>
<organism evidence="9 10">
    <name type="scientific">Faunimonas pinastri</name>
    <dbReference type="NCBI Taxonomy" id="1855383"/>
    <lineage>
        <taxon>Bacteria</taxon>
        <taxon>Pseudomonadati</taxon>
        <taxon>Pseudomonadota</taxon>
        <taxon>Alphaproteobacteria</taxon>
        <taxon>Hyphomicrobiales</taxon>
        <taxon>Afifellaceae</taxon>
        <taxon>Faunimonas</taxon>
    </lineage>
</organism>
<keyword evidence="5 7" id="KW-0238">DNA-binding</keyword>
<dbReference type="STRING" id="1855383.SAMN05216548_104198"/>
<evidence type="ECO:0000256" key="5">
    <source>
        <dbReference type="ARBA" id="ARBA00023125"/>
    </source>
</evidence>
<dbReference type="GO" id="GO:0003700">
    <property type="term" value="F:DNA-binding transcription factor activity"/>
    <property type="evidence" value="ECO:0007669"/>
    <property type="project" value="UniProtKB-UniRule"/>
</dbReference>
<keyword evidence="4 7" id="KW-0805">Transcription regulation</keyword>
<evidence type="ECO:0000256" key="6">
    <source>
        <dbReference type="ARBA" id="ARBA00023163"/>
    </source>
</evidence>
<dbReference type="CDD" id="cd16320">
    <property type="entry name" value="MraZ_N"/>
    <property type="match status" value="1"/>
</dbReference>
<gene>
    <name evidence="7" type="primary">mraZ</name>
    <name evidence="9" type="ORF">SAMN05216548_104198</name>
</gene>
<keyword evidence="3" id="KW-0677">Repeat</keyword>
<dbReference type="InterPro" id="IPR035642">
    <property type="entry name" value="MraZ_N"/>
</dbReference>
<accession>A0A1H9FSA8</accession>
<evidence type="ECO:0000256" key="1">
    <source>
        <dbReference type="ARBA" id="ARBA00013860"/>
    </source>
</evidence>
<sequence>MDGFVATFTNRLDGKGRVSVPAPFRAVMAREGHEGVYCYPALDQPAIDGGGQKLQQAIGERLSVFETFSEEHEILSTAFYGESRVLKIDGDGRIVLPDEFREHAGISDSAVFVGQGYKFQIWEPGQFAERQRQARAHLRSVTRSLSSKNPAGGDA</sequence>
<dbReference type="InterPro" id="IPR007159">
    <property type="entry name" value="SpoVT-AbrB_dom"/>
</dbReference>
<dbReference type="HAMAP" id="MF_01008">
    <property type="entry name" value="MraZ"/>
    <property type="match status" value="1"/>
</dbReference>
<dbReference type="GO" id="GO:0005737">
    <property type="term" value="C:cytoplasm"/>
    <property type="evidence" value="ECO:0007669"/>
    <property type="project" value="UniProtKB-UniRule"/>
</dbReference>
<dbReference type="AlphaFoldDB" id="A0A1H9FSA8"/>
<dbReference type="EMBL" id="FOFG01000004">
    <property type="protein sequence ID" value="SEQ40822.1"/>
    <property type="molecule type" value="Genomic_DNA"/>
</dbReference>
<dbReference type="InterPro" id="IPR037914">
    <property type="entry name" value="SpoVT-AbrB_sf"/>
</dbReference>
<dbReference type="InterPro" id="IPR038619">
    <property type="entry name" value="MraZ_sf"/>
</dbReference>
<dbReference type="Proteomes" id="UP000199647">
    <property type="component" value="Unassembled WGS sequence"/>
</dbReference>
<proteinExistence type="inferred from homology"/>
<comment type="subcellular location">
    <subcellularLocation>
        <location evidence="7">Cytoplasm</location>
        <location evidence="7">Nucleoid</location>
    </subcellularLocation>
</comment>
<evidence type="ECO:0000256" key="2">
    <source>
        <dbReference type="ARBA" id="ARBA00022490"/>
    </source>
</evidence>
<dbReference type="OrthoDB" id="9807753at2"/>
<evidence type="ECO:0000313" key="10">
    <source>
        <dbReference type="Proteomes" id="UP000199647"/>
    </source>
</evidence>
<dbReference type="InterPro" id="IPR003444">
    <property type="entry name" value="MraZ"/>
</dbReference>
<keyword evidence="10" id="KW-1185">Reference proteome</keyword>
<evidence type="ECO:0000256" key="7">
    <source>
        <dbReference type="HAMAP-Rule" id="MF_01008"/>
    </source>
</evidence>
<comment type="subunit">
    <text evidence="7">Forms oligomers.</text>
</comment>
<evidence type="ECO:0000256" key="3">
    <source>
        <dbReference type="ARBA" id="ARBA00022737"/>
    </source>
</evidence>
<dbReference type="InterPro" id="IPR020603">
    <property type="entry name" value="MraZ_dom"/>
</dbReference>
<protein>
    <recommendedName>
        <fullName evidence="1 7">Transcriptional regulator MraZ</fullName>
    </recommendedName>
</protein>
<feature type="domain" description="SpoVT-AbrB" evidence="8">
    <location>
        <begin position="7"/>
        <end position="52"/>
    </location>
</feature>
<dbReference type="InterPro" id="IPR035644">
    <property type="entry name" value="MraZ_C"/>
</dbReference>
<dbReference type="RefSeq" id="WP_092496063.1">
    <property type="nucleotide sequence ID" value="NZ_FOFG01000004.1"/>
</dbReference>
<dbReference type="GO" id="GO:2000143">
    <property type="term" value="P:negative regulation of DNA-templated transcription initiation"/>
    <property type="evidence" value="ECO:0007669"/>
    <property type="project" value="TreeGrafter"/>
</dbReference>
<dbReference type="GO" id="GO:0009295">
    <property type="term" value="C:nucleoid"/>
    <property type="evidence" value="ECO:0007669"/>
    <property type="project" value="UniProtKB-SubCell"/>
</dbReference>
<name>A0A1H9FSA8_9HYPH</name>
<dbReference type="PANTHER" id="PTHR34701:SF1">
    <property type="entry name" value="TRANSCRIPTIONAL REGULATOR MRAZ"/>
    <property type="match status" value="1"/>
</dbReference>
<dbReference type="Pfam" id="PF02381">
    <property type="entry name" value="MraZ"/>
    <property type="match status" value="1"/>
</dbReference>
<dbReference type="PROSITE" id="PS51740">
    <property type="entry name" value="SPOVT_ABRB"/>
    <property type="match status" value="2"/>
</dbReference>
<evidence type="ECO:0000313" key="9">
    <source>
        <dbReference type="EMBL" id="SEQ40822.1"/>
    </source>
</evidence>
<feature type="domain" description="SpoVT-AbrB" evidence="8">
    <location>
        <begin position="83"/>
        <end position="126"/>
    </location>
</feature>
<keyword evidence="2 7" id="KW-0963">Cytoplasm</keyword>
<evidence type="ECO:0000256" key="4">
    <source>
        <dbReference type="ARBA" id="ARBA00023015"/>
    </source>
</evidence>
<dbReference type="SUPFAM" id="SSF89447">
    <property type="entry name" value="AbrB/MazE/MraZ-like"/>
    <property type="match status" value="1"/>
</dbReference>
<dbReference type="Gene3D" id="3.40.1550.20">
    <property type="entry name" value="Transcriptional regulator MraZ domain"/>
    <property type="match status" value="1"/>
</dbReference>
<dbReference type="NCBIfam" id="NF001477">
    <property type="entry name" value="PRK00326.2-4"/>
    <property type="match status" value="1"/>
</dbReference>
<dbReference type="GO" id="GO:0000976">
    <property type="term" value="F:transcription cis-regulatory region binding"/>
    <property type="evidence" value="ECO:0007669"/>
    <property type="project" value="TreeGrafter"/>
</dbReference>
<reference evidence="9 10" key="1">
    <citation type="submission" date="2016-10" db="EMBL/GenBank/DDBJ databases">
        <authorList>
            <person name="de Groot N.N."/>
        </authorList>
    </citation>
    <scope>NUCLEOTIDE SEQUENCE [LARGE SCALE GENOMIC DNA]</scope>
    <source>
        <strain evidence="9 10">A52C2</strain>
    </source>
</reference>